<dbReference type="GO" id="GO:0003676">
    <property type="term" value="F:nucleic acid binding"/>
    <property type="evidence" value="ECO:0007669"/>
    <property type="project" value="InterPro"/>
</dbReference>
<dbReference type="OMA" id="ENTGYRR"/>
<dbReference type="SUPFAM" id="SSF53098">
    <property type="entry name" value="Ribonuclease H-like"/>
    <property type="match status" value="1"/>
</dbReference>
<gene>
    <name evidence="2" type="primary">LOC109204117</name>
</gene>
<dbReference type="GO" id="GO:0015074">
    <property type="term" value="P:DNA integration"/>
    <property type="evidence" value="ECO:0007669"/>
    <property type="project" value="InterPro"/>
</dbReference>
<dbReference type="AlphaFoldDB" id="A0A669CJZ0"/>
<protein>
    <submittedName>
        <fullName evidence="2">Uncharacterized LOC109204117</fullName>
    </submittedName>
</protein>
<dbReference type="InterPro" id="IPR058913">
    <property type="entry name" value="Integrase_dom_put"/>
</dbReference>
<evidence type="ECO:0000313" key="2">
    <source>
        <dbReference type="Ensembl" id="ENSONIP00000046807.1"/>
    </source>
</evidence>
<accession>A0A669CJZ0</accession>
<keyword evidence="3" id="KW-1185">Reference proteome</keyword>
<dbReference type="InterPro" id="IPR036397">
    <property type="entry name" value="RNaseH_sf"/>
</dbReference>
<dbReference type="InParanoid" id="A0A669CJZ0"/>
<name>A0A669CJZ0_ORENI</name>
<dbReference type="InterPro" id="IPR012337">
    <property type="entry name" value="RNaseH-like_sf"/>
</dbReference>
<reference evidence="2" key="2">
    <citation type="submission" date="2025-08" db="UniProtKB">
        <authorList>
            <consortium name="Ensembl"/>
        </authorList>
    </citation>
    <scope>IDENTIFICATION</scope>
</reference>
<proteinExistence type="predicted"/>
<dbReference type="PROSITE" id="PS50994">
    <property type="entry name" value="INTEGRASE"/>
    <property type="match status" value="1"/>
</dbReference>
<feature type="domain" description="Integrase catalytic" evidence="1">
    <location>
        <begin position="233"/>
        <end position="351"/>
    </location>
</feature>
<evidence type="ECO:0000313" key="3">
    <source>
        <dbReference type="Proteomes" id="UP000005207"/>
    </source>
</evidence>
<dbReference type="Ensembl" id="ENSONIT00000041784.1">
    <property type="protein sequence ID" value="ENSONIP00000046807.1"/>
    <property type="gene ID" value="ENSONIG00000029991.1"/>
</dbReference>
<organism evidence="2 3">
    <name type="scientific">Oreochromis niloticus</name>
    <name type="common">Nile tilapia</name>
    <name type="synonym">Tilapia nilotica</name>
    <dbReference type="NCBI Taxonomy" id="8128"/>
    <lineage>
        <taxon>Eukaryota</taxon>
        <taxon>Metazoa</taxon>
        <taxon>Chordata</taxon>
        <taxon>Craniata</taxon>
        <taxon>Vertebrata</taxon>
        <taxon>Euteleostomi</taxon>
        <taxon>Actinopterygii</taxon>
        <taxon>Neopterygii</taxon>
        <taxon>Teleostei</taxon>
        <taxon>Neoteleostei</taxon>
        <taxon>Acanthomorphata</taxon>
        <taxon>Ovalentaria</taxon>
        <taxon>Cichlomorphae</taxon>
        <taxon>Cichliformes</taxon>
        <taxon>Cichlidae</taxon>
        <taxon>African cichlids</taxon>
        <taxon>Pseudocrenilabrinae</taxon>
        <taxon>Oreochromini</taxon>
        <taxon>Oreochromis</taxon>
    </lineage>
</organism>
<dbReference type="InterPro" id="IPR001584">
    <property type="entry name" value="Integrase_cat-core"/>
</dbReference>
<reference evidence="3" key="1">
    <citation type="submission" date="2012-01" db="EMBL/GenBank/DDBJ databases">
        <title>The Genome Sequence of Oreochromis niloticus (Nile Tilapia).</title>
        <authorList>
            <consortium name="Broad Institute Genome Assembly Team"/>
            <consortium name="Broad Institute Sequencing Platform"/>
            <person name="Di Palma F."/>
            <person name="Johnson J."/>
            <person name="Lander E.S."/>
            <person name="Lindblad-Toh K."/>
        </authorList>
    </citation>
    <scope>NUCLEOTIDE SEQUENCE [LARGE SCALE GENOMIC DNA]</scope>
</reference>
<dbReference type="Proteomes" id="UP000005207">
    <property type="component" value="Linkage group LG11"/>
</dbReference>
<evidence type="ECO:0000259" key="1">
    <source>
        <dbReference type="PROSITE" id="PS50994"/>
    </source>
</evidence>
<sequence length="534" mass="61398">MVNCQVSDSHGKLSGLRLTWKIVRSQTHMVNCQVSDSHGKLSGLRLTWKIVRSQKTFLQVALLSCPIQIDFQIRHQRVTVGERKVIDLTGVLPRSRLLTTQDFSAMSSDDDERNTMIITLFNKGLKQKEISCVLNSYGHKISERHLRRVLKLLGLKRRCPQRPFTEIHKAVESEMKQCSPEQGIRAMVKRVRDVRGVRPCYRDDVANIMRDMDASGLQRRSPGKKKIPRRNYISRGPNDTWHIDGNDKLKFFGMWIHLGIDGFSRKVLWLKVGTSNRKQNFVARYFFEAVQEQGGCPQMIRGDRGKENLVVGQMQMAFHMRDLGNQAWRCFRMGTSVHNQRAECFNSILKRTWIKKWLTTFEAMMESGILELDNPVHINCLQYSHLPLLQRDLKTEQTVWNTHDIRKQRNAPGPFGKPDLLFTSPPPGYGNVLHIVDPDLLDYAKQLICEVEEPSLVANQEFRDMCQNILENSQFPCTPDGCLAAYLMLVQELTTAMNRNAVPTPSTFAEANDIYIFLKRQRMEGAPVNISNDQ</sequence>
<dbReference type="GeneTree" id="ENSGT00940000177478"/>
<dbReference type="Gene3D" id="3.30.420.10">
    <property type="entry name" value="Ribonuclease H-like superfamily/Ribonuclease H"/>
    <property type="match status" value="1"/>
</dbReference>
<dbReference type="PANTHER" id="PTHR46791:SF13">
    <property type="entry name" value="CLR5 DOMAIN-CONTAINING PROTEIN"/>
    <property type="match status" value="1"/>
</dbReference>
<dbReference type="Pfam" id="PF24764">
    <property type="entry name" value="rva_4"/>
    <property type="match status" value="1"/>
</dbReference>
<dbReference type="PANTHER" id="PTHR46791">
    <property type="entry name" value="EXPRESSED PROTEIN"/>
    <property type="match status" value="1"/>
</dbReference>
<reference evidence="2" key="3">
    <citation type="submission" date="2025-09" db="UniProtKB">
        <authorList>
            <consortium name="Ensembl"/>
        </authorList>
    </citation>
    <scope>IDENTIFICATION</scope>
</reference>